<evidence type="ECO:0000256" key="4">
    <source>
        <dbReference type="ARBA" id="ARBA00022989"/>
    </source>
</evidence>
<feature type="transmembrane region" description="Helical" evidence="6">
    <location>
        <begin position="278"/>
        <end position="299"/>
    </location>
</feature>
<dbReference type="InterPro" id="IPR036259">
    <property type="entry name" value="MFS_trans_sf"/>
</dbReference>
<evidence type="ECO:0000313" key="9">
    <source>
        <dbReference type="Proteomes" id="UP000318199"/>
    </source>
</evidence>
<evidence type="ECO:0000256" key="6">
    <source>
        <dbReference type="SAM" id="Phobius"/>
    </source>
</evidence>
<feature type="transmembrane region" description="Helical" evidence="6">
    <location>
        <begin position="112"/>
        <end position="130"/>
    </location>
</feature>
<keyword evidence="5 6" id="KW-0472">Membrane</keyword>
<dbReference type="OrthoDB" id="8586858at2"/>
<dbReference type="Pfam" id="PF07690">
    <property type="entry name" value="MFS_1"/>
    <property type="match status" value="1"/>
</dbReference>
<comment type="caution">
    <text evidence="8">The sequence shown here is derived from an EMBL/GenBank/DDBJ whole genome shotgun (WGS) entry which is preliminary data.</text>
</comment>
<keyword evidence="9" id="KW-1185">Reference proteome</keyword>
<dbReference type="PANTHER" id="PTHR43124">
    <property type="entry name" value="PURINE EFFLUX PUMP PBUE"/>
    <property type="match status" value="1"/>
</dbReference>
<evidence type="ECO:0000313" key="8">
    <source>
        <dbReference type="EMBL" id="TWO71261.1"/>
    </source>
</evidence>
<dbReference type="GO" id="GO:0005886">
    <property type="term" value="C:plasma membrane"/>
    <property type="evidence" value="ECO:0007669"/>
    <property type="project" value="UniProtKB-SubCell"/>
</dbReference>
<feature type="transmembrane region" description="Helical" evidence="6">
    <location>
        <begin position="170"/>
        <end position="188"/>
    </location>
</feature>
<evidence type="ECO:0000259" key="7">
    <source>
        <dbReference type="PROSITE" id="PS50850"/>
    </source>
</evidence>
<dbReference type="InterPro" id="IPR050189">
    <property type="entry name" value="MFS_Efflux_Transporters"/>
</dbReference>
<evidence type="ECO:0000256" key="5">
    <source>
        <dbReference type="ARBA" id="ARBA00023136"/>
    </source>
</evidence>
<feature type="transmembrane region" description="Helical" evidence="6">
    <location>
        <begin position="245"/>
        <end position="266"/>
    </location>
</feature>
<feature type="transmembrane region" description="Helical" evidence="6">
    <location>
        <begin position="372"/>
        <end position="390"/>
    </location>
</feature>
<evidence type="ECO:0000256" key="1">
    <source>
        <dbReference type="ARBA" id="ARBA00004651"/>
    </source>
</evidence>
<proteinExistence type="predicted"/>
<dbReference type="Gene3D" id="1.20.1250.20">
    <property type="entry name" value="MFS general substrate transporter like domains"/>
    <property type="match status" value="1"/>
</dbReference>
<keyword evidence="2" id="KW-1003">Cell membrane</keyword>
<name>A0A562ZSB9_9BURK</name>
<feature type="domain" description="Major facilitator superfamily (MFS) profile" evidence="7">
    <location>
        <begin position="14"/>
        <end position="396"/>
    </location>
</feature>
<feature type="transmembrane region" description="Helical" evidence="6">
    <location>
        <begin position="12"/>
        <end position="30"/>
    </location>
</feature>
<dbReference type="RefSeq" id="WP_145892877.1">
    <property type="nucleotide sequence ID" value="NZ_VOBQ01000008.1"/>
</dbReference>
<dbReference type="CDD" id="cd06174">
    <property type="entry name" value="MFS"/>
    <property type="match status" value="1"/>
</dbReference>
<dbReference type="EMBL" id="VOBQ01000008">
    <property type="protein sequence ID" value="TWO71261.1"/>
    <property type="molecule type" value="Genomic_DNA"/>
</dbReference>
<gene>
    <name evidence="8" type="ORF">FN976_10025</name>
</gene>
<keyword evidence="3 6" id="KW-0812">Transmembrane</keyword>
<evidence type="ECO:0000256" key="2">
    <source>
        <dbReference type="ARBA" id="ARBA00022475"/>
    </source>
</evidence>
<reference evidence="8 9" key="1">
    <citation type="submission" date="2019-07" db="EMBL/GenBank/DDBJ databases">
        <title>Caenimonas sedimenti sp. nov., isolated from activated sludge.</title>
        <authorList>
            <person name="Xu J."/>
        </authorList>
    </citation>
    <scope>NUCLEOTIDE SEQUENCE [LARGE SCALE GENOMIC DNA]</scope>
    <source>
        <strain evidence="8 9">HX-9-20</strain>
    </source>
</reference>
<organism evidence="8 9">
    <name type="scientific">Caenimonas sedimenti</name>
    <dbReference type="NCBI Taxonomy" id="2596921"/>
    <lineage>
        <taxon>Bacteria</taxon>
        <taxon>Pseudomonadati</taxon>
        <taxon>Pseudomonadota</taxon>
        <taxon>Betaproteobacteria</taxon>
        <taxon>Burkholderiales</taxon>
        <taxon>Comamonadaceae</taxon>
        <taxon>Caenimonas</taxon>
    </lineage>
</organism>
<feature type="transmembrane region" description="Helical" evidence="6">
    <location>
        <begin position="305"/>
        <end position="331"/>
    </location>
</feature>
<dbReference type="InterPro" id="IPR020846">
    <property type="entry name" value="MFS_dom"/>
</dbReference>
<protein>
    <submittedName>
        <fullName evidence="8">MFS transporter</fullName>
    </submittedName>
</protein>
<comment type="subcellular location">
    <subcellularLocation>
        <location evidence="1">Cell membrane</location>
        <topology evidence="1">Multi-pass membrane protein</topology>
    </subcellularLocation>
</comment>
<dbReference type="PROSITE" id="PS50850">
    <property type="entry name" value="MFS"/>
    <property type="match status" value="1"/>
</dbReference>
<feature type="transmembrane region" description="Helical" evidence="6">
    <location>
        <begin position="142"/>
        <end position="164"/>
    </location>
</feature>
<feature type="transmembrane region" description="Helical" evidence="6">
    <location>
        <begin position="50"/>
        <end position="71"/>
    </location>
</feature>
<evidence type="ECO:0000256" key="3">
    <source>
        <dbReference type="ARBA" id="ARBA00022692"/>
    </source>
</evidence>
<feature type="transmembrane region" description="Helical" evidence="6">
    <location>
        <begin position="83"/>
        <end position="106"/>
    </location>
</feature>
<dbReference type="AlphaFoldDB" id="A0A562ZSB9"/>
<keyword evidence="4 6" id="KW-1133">Transmembrane helix</keyword>
<sequence length="406" mass="41495">MGSAGIASSSDWPRVGLLLLCGMFAATQVGKLPPSMTELREQYGASLVQLGWITSVFNLTAATVGLAAGLLADRIGRRNILKLGLLALGAGALIGALSPGIGVLFASRIVEGLGFVCIVVSAPALMRDAATASRLKLALGLWSSYMALGMTTMLLLAPLLMGALGWRGGWWVGVLGAAALLTLTLWAFPEDDRAAAAVQAPAALLAGLQSSTPWLLAGCFAIYTLQWMTMMVWLPTFLQDEFGFGLARATGFVAVVIIVNAPGAWLGGWLSNRGVSPALLMLVSTLVMGFAGWGAFAAGADPLPRLALCIAFSFVGGVLPAAIYACLPAVAAPRQNFGSVNGLAVQASNLGALLGPPSAAALVGLGGWHGMGWAYLATAAASAMLILRAAKAPELQAPGSTRAVHG</sequence>
<accession>A0A562ZSB9</accession>
<feature type="transmembrane region" description="Helical" evidence="6">
    <location>
        <begin position="200"/>
        <end position="225"/>
    </location>
</feature>
<dbReference type="GO" id="GO:0022857">
    <property type="term" value="F:transmembrane transporter activity"/>
    <property type="evidence" value="ECO:0007669"/>
    <property type="project" value="InterPro"/>
</dbReference>
<dbReference type="InterPro" id="IPR005829">
    <property type="entry name" value="Sugar_transporter_CS"/>
</dbReference>
<dbReference type="InterPro" id="IPR011701">
    <property type="entry name" value="MFS"/>
</dbReference>
<dbReference type="PROSITE" id="PS00216">
    <property type="entry name" value="SUGAR_TRANSPORT_1"/>
    <property type="match status" value="1"/>
</dbReference>
<dbReference type="PANTHER" id="PTHR43124:SF3">
    <property type="entry name" value="CHLORAMPHENICOL EFFLUX PUMP RV0191"/>
    <property type="match status" value="1"/>
</dbReference>
<feature type="transmembrane region" description="Helical" evidence="6">
    <location>
        <begin position="343"/>
        <end position="366"/>
    </location>
</feature>
<dbReference type="Proteomes" id="UP000318199">
    <property type="component" value="Unassembled WGS sequence"/>
</dbReference>
<dbReference type="SUPFAM" id="SSF103473">
    <property type="entry name" value="MFS general substrate transporter"/>
    <property type="match status" value="1"/>
</dbReference>